<sequence length="84" mass="9566">MKTMLVPCFPLRLVLHTFKGLRCFSWNKLLGHTIVVRMCIQRSSFWCVRPVFFCCRSSMAATSCSESSHSIKDIAPPHVTFSVV</sequence>
<name>M2STR6_COCSN</name>
<dbReference type="GeneID" id="19135179"/>
<dbReference type="KEGG" id="bsc:COCSADRAFT_249492"/>
<dbReference type="AlphaFoldDB" id="M2STR6"/>
<accession>M2STR6</accession>
<dbReference type="OrthoDB" id="10388242at2759"/>
<organism evidence="1 2">
    <name type="scientific">Cochliobolus sativus (strain ND90Pr / ATCC 201652)</name>
    <name type="common">Common root rot and spot blotch fungus</name>
    <name type="synonym">Bipolaris sorokiniana</name>
    <dbReference type="NCBI Taxonomy" id="665912"/>
    <lineage>
        <taxon>Eukaryota</taxon>
        <taxon>Fungi</taxon>
        <taxon>Dikarya</taxon>
        <taxon>Ascomycota</taxon>
        <taxon>Pezizomycotina</taxon>
        <taxon>Dothideomycetes</taxon>
        <taxon>Pleosporomycetidae</taxon>
        <taxon>Pleosporales</taxon>
        <taxon>Pleosporineae</taxon>
        <taxon>Pleosporaceae</taxon>
        <taxon>Bipolaris</taxon>
    </lineage>
</organism>
<protein>
    <submittedName>
        <fullName evidence="1">Uncharacterized protein</fullName>
    </submittedName>
</protein>
<keyword evidence="2" id="KW-1185">Reference proteome</keyword>
<dbReference type="EMBL" id="KB445651">
    <property type="protein sequence ID" value="EMD60162.1"/>
    <property type="molecule type" value="Genomic_DNA"/>
</dbReference>
<proteinExistence type="predicted"/>
<dbReference type="RefSeq" id="XP_007704362.1">
    <property type="nucleotide sequence ID" value="XM_007706172.1"/>
</dbReference>
<dbReference type="HOGENOM" id="CLU_167692_0_0_1"/>
<reference evidence="2" key="2">
    <citation type="journal article" date="2013" name="PLoS Genet.">
        <title>Comparative genome structure, secondary metabolite, and effector coding capacity across Cochliobolus pathogens.</title>
        <authorList>
            <person name="Condon B.J."/>
            <person name="Leng Y."/>
            <person name="Wu D."/>
            <person name="Bushley K.E."/>
            <person name="Ohm R.A."/>
            <person name="Otillar R."/>
            <person name="Martin J."/>
            <person name="Schackwitz W."/>
            <person name="Grimwood J."/>
            <person name="MohdZainudin N."/>
            <person name="Xue C."/>
            <person name="Wang R."/>
            <person name="Manning V.A."/>
            <person name="Dhillon B."/>
            <person name="Tu Z.J."/>
            <person name="Steffenson B.J."/>
            <person name="Salamov A."/>
            <person name="Sun H."/>
            <person name="Lowry S."/>
            <person name="LaButti K."/>
            <person name="Han J."/>
            <person name="Copeland A."/>
            <person name="Lindquist E."/>
            <person name="Barry K."/>
            <person name="Schmutz J."/>
            <person name="Baker S.E."/>
            <person name="Ciuffetti L.M."/>
            <person name="Grigoriev I.V."/>
            <person name="Zhong S."/>
            <person name="Turgeon B.G."/>
        </authorList>
    </citation>
    <scope>NUCLEOTIDE SEQUENCE [LARGE SCALE GENOMIC DNA]</scope>
    <source>
        <strain evidence="2">ND90Pr / ATCC 201652</strain>
    </source>
</reference>
<dbReference type="Proteomes" id="UP000016934">
    <property type="component" value="Unassembled WGS sequence"/>
</dbReference>
<reference evidence="1 2" key="1">
    <citation type="journal article" date="2012" name="PLoS Pathog.">
        <title>Diverse lifestyles and strategies of plant pathogenesis encoded in the genomes of eighteen Dothideomycetes fungi.</title>
        <authorList>
            <person name="Ohm R.A."/>
            <person name="Feau N."/>
            <person name="Henrissat B."/>
            <person name="Schoch C.L."/>
            <person name="Horwitz B.A."/>
            <person name="Barry K.W."/>
            <person name="Condon B.J."/>
            <person name="Copeland A.C."/>
            <person name="Dhillon B."/>
            <person name="Glaser F."/>
            <person name="Hesse C.N."/>
            <person name="Kosti I."/>
            <person name="LaButti K."/>
            <person name="Lindquist E.A."/>
            <person name="Lucas S."/>
            <person name="Salamov A.A."/>
            <person name="Bradshaw R.E."/>
            <person name="Ciuffetti L."/>
            <person name="Hamelin R.C."/>
            <person name="Kema G.H.J."/>
            <person name="Lawrence C."/>
            <person name="Scott J.A."/>
            <person name="Spatafora J.W."/>
            <person name="Turgeon B.G."/>
            <person name="de Wit P.J.G.M."/>
            <person name="Zhong S."/>
            <person name="Goodwin S.B."/>
            <person name="Grigoriev I.V."/>
        </authorList>
    </citation>
    <scope>NUCLEOTIDE SEQUENCE [LARGE SCALE GENOMIC DNA]</scope>
    <source>
        <strain evidence="2">ND90Pr / ATCC 201652</strain>
    </source>
</reference>
<evidence type="ECO:0000313" key="1">
    <source>
        <dbReference type="EMBL" id="EMD60162.1"/>
    </source>
</evidence>
<gene>
    <name evidence="1" type="ORF">COCSADRAFT_249492</name>
</gene>
<dbReference type="OMA" id="WNKLLGH"/>
<evidence type="ECO:0000313" key="2">
    <source>
        <dbReference type="Proteomes" id="UP000016934"/>
    </source>
</evidence>